<reference evidence="3 4" key="1">
    <citation type="submission" date="2020-07" db="EMBL/GenBank/DDBJ databases">
        <title>Sequencing the genomes of 1000 actinobacteria strains.</title>
        <authorList>
            <person name="Klenk H.-P."/>
        </authorList>
    </citation>
    <scope>NUCLEOTIDE SEQUENCE [LARGE SCALE GENOMIC DNA]</scope>
    <source>
        <strain evidence="3 4">DSM 45117</strain>
    </source>
</reference>
<comment type="caution">
    <text evidence="3">The sequence shown here is derived from an EMBL/GenBank/DDBJ whole genome shotgun (WGS) entry which is preliminary data.</text>
</comment>
<organism evidence="3 4">
    <name type="scientific">Actinopolymorpha cephalotaxi</name>
    <dbReference type="NCBI Taxonomy" id="504797"/>
    <lineage>
        <taxon>Bacteria</taxon>
        <taxon>Bacillati</taxon>
        <taxon>Actinomycetota</taxon>
        <taxon>Actinomycetes</taxon>
        <taxon>Propionibacteriales</taxon>
        <taxon>Actinopolymorphaceae</taxon>
        <taxon>Actinopolymorpha</taxon>
    </lineage>
</organism>
<keyword evidence="4" id="KW-1185">Reference proteome</keyword>
<name>A0ABX2S7U1_9ACTN</name>
<accession>A0ABX2S7U1</accession>
<sequence length="254" mass="27171">MMIIVRFGGLDRRRSGSWVGLAWIRLLGAVVVAPVQGCFSLIQCCFSLVSGGLSAVGDTFSFVGDCFAVVGHPLTLLRGEFPCPEFDRKCVSDPDPLLRRLGAKCPGRFAFASRDGTIFPQPPPQCRGTITPQVGGMPLLDAPVELLRRPIAKLGSELAQPGLPLPQLTNSFVVLRTAIGGQVRAHILESRHLAGRRSRGHPLQTKQLLVRSGPNPPDVSVRPTAGRATLDVCPQPTTVGSTNRSKSHEGNGSR</sequence>
<dbReference type="Proteomes" id="UP000533017">
    <property type="component" value="Unassembled WGS sequence"/>
</dbReference>
<keyword evidence="2" id="KW-1133">Transmembrane helix</keyword>
<keyword evidence="2" id="KW-0472">Membrane</keyword>
<gene>
    <name evidence="3" type="ORF">FHR37_004570</name>
</gene>
<feature type="region of interest" description="Disordered" evidence="1">
    <location>
        <begin position="193"/>
        <end position="254"/>
    </location>
</feature>
<dbReference type="EMBL" id="JACBZA010000001">
    <property type="protein sequence ID" value="NYH85719.1"/>
    <property type="molecule type" value="Genomic_DNA"/>
</dbReference>
<evidence type="ECO:0000313" key="3">
    <source>
        <dbReference type="EMBL" id="NYH85719.1"/>
    </source>
</evidence>
<protein>
    <submittedName>
        <fullName evidence="3">Uncharacterized protein</fullName>
    </submittedName>
</protein>
<proteinExistence type="predicted"/>
<evidence type="ECO:0000313" key="4">
    <source>
        <dbReference type="Proteomes" id="UP000533017"/>
    </source>
</evidence>
<evidence type="ECO:0000256" key="1">
    <source>
        <dbReference type="SAM" id="MobiDB-lite"/>
    </source>
</evidence>
<feature type="transmembrane region" description="Helical" evidence="2">
    <location>
        <begin position="21"/>
        <end position="42"/>
    </location>
</feature>
<keyword evidence="2" id="KW-0812">Transmembrane</keyword>
<evidence type="ECO:0000256" key="2">
    <source>
        <dbReference type="SAM" id="Phobius"/>
    </source>
</evidence>
<feature type="compositionally biased region" description="Polar residues" evidence="1">
    <location>
        <begin position="235"/>
        <end position="245"/>
    </location>
</feature>